<keyword evidence="5" id="KW-1185">Reference proteome</keyword>
<gene>
    <name evidence="4" type="ORF">H5V45_20050</name>
</gene>
<dbReference type="Gene3D" id="3.40.50.720">
    <property type="entry name" value="NAD(P)-binding Rossmann-like Domain"/>
    <property type="match status" value="1"/>
</dbReference>
<dbReference type="PANTHER" id="PTHR11092:SF0">
    <property type="entry name" value="EPIMERASE FAMILY PROTEIN SDR39U1"/>
    <property type="match status" value="1"/>
</dbReference>
<comment type="similarity">
    <text evidence="1">Belongs to the NAD(P)-dependent epimerase/dehydratase family. SDR39U1 subfamily.</text>
</comment>
<comment type="caution">
    <text evidence="4">The sequence shown here is derived from an EMBL/GenBank/DDBJ whole genome shotgun (WGS) entry which is preliminary data.</text>
</comment>
<name>A0A7X0VD26_9ACTN</name>
<feature type="domain" description="NAD-dependent epimerase/dehydratase" evidence="2">
    <location>
        <begin position="3"/>
        <end position="221"/>
    </location>
</feature>
<dbReference type="NCBIfam" id="TIGR01777">
    <property type="entry name" value="yfcH"/>
    <property type="match status" value="1"/>
</dbReference>
<evidence type="ECO:0000313" key="4">
    <source>
        <dbReference type="EMBL" id="MBB6629622.1"/>
    </source>
</evidence>
<accession>A0A7X0VD26</accession>
<dbReference type="SUPFAM" id="SSF51735">
    <property type="entry name" value="NAD(P)-binding Rossmann-fold domains"/>
    <property type="match status" value="1"/>
</dbReference>
<protein>
    <submittedName>
        <fullName evidence="4">TIGR01777 family protein</fullName>
    </submittedName>
</protein>
<dbReference type="Pfam" id="PF01370">
    <property type="entry name" value="Epimerase"/>
    <property type="match status" value="1"/>
</dbReference>
<dbReference type="InterPro" id="IPR013549">
    <property type="entry name" value="DUF1731"/>
</dbReference>
<reference evidence="4 5" key="1">
    <citation type="submission" date="2020-08" db="EMBL/GenBank/DDBJ databases">
        <authorList>
            <person name="Seo M.-J."/>
        </authorList>
    </citation>
    <scope>NUCLEOTIDE SEQUENCE [LARGE SCALE GENOMIC DNA]</scope>
    <source>
        <strain evidence="4 5">KIGAM211</strain>
    </source>
</reference>
<evidence type="ECO:0000259" key="2">
    <source>
        <dbReference type="Pfam" id="PF01370"/>
    </source>
</evidence>
<evidence type="ECO:0000313" key="5">
    <source>
        <dbReference type="Proteomes" id="UP000523955"/>
    </source>
</evidence>
<feature type="domain" description="DUF1731" evidence="3">
    <location>
        <begin position="248"/>
        <end position="292"/>
    </location>
</feature>
<organism evidence="4 5">
    <name type="scientific">Nocardioides luti</name>
    <dbReference type="NCBI Taxonomy" id="2761101"/>
    <lineage>
        <taxon>Bacteria</taxon>
        <taxon>Bacillati</taxon>
        <taxon>Actinomycetota</taxon>
        <taxon>Actinomycetes</taxon>
        <taxon>Propionibacteriales</taxon>
        <taxon>Nocardioidaceae</taxon>
        <taxon>Nocardioides</taxon>
    </lineage>
</organism>
<dbReference type="PANTHER" id="PTHR11092">
    <property type="entry name" value="SUGAR NUCLEOTIDE EPIMERASE RELATED"/>
    <property type="match status" value="1"/>
</dbReference>
<dbReference type="EMBL" id="JACKXE010000002">
    <property type="protein sequence ID" value="MBB6629622.1"/>
    <property type="molecule type" value="Genomic_DNA"/>
</dbReference>
<dbReference type="Proteomes" id="UP000523955">
    <property type="component" value="Unassembled WGS sequence"/>
</dbReference>
<dbReference type="Pfam" id="PF08338">
    <property type="entry name" value="DUF1731"/>
    <property type="match status" value="1"/>
</dbReference>
<evidence type="ECO:0000256" key="1">
    <source>
        <dbReference type="ARBA" id="ARBA00009353"/>
    </source>
</evidence>
<dbReference type="AlphaFoldDB" id="A0A7X0VD26"/>
<sequence>MRIVIAGASGFLGTALSTELVQRGHAVVALVRRPTSSPDESTWDPYAGSLDQAVVDAADVVVNLAGTPTAGNPHSATWARELRESRVTTTRVLAEAIARSPEPAAFLAGNGISWYGDHGAQVLTEASDSRGHALLTEVTREWEAATAAASEAGARVCILRTSPVMDRRSAPLKQLRLVFKAGFGARLGDGRQHMAMVSLRDWVGGVAHLAEHASASGAFNLCCPRTPTNAEFTRALADAVHRKAFVAVPKIGLRIGAGEMAPELLGSLNVRPAALEAAGYVFRDPDVTAVLRTGLA</sequence>
<proteinExistence type="inferred from homology"/>
<dbReference type="InterPro" id="IPR001509">
    <property type="entry name" value="Epimerase_deHydtase"/>
</dbReference>
<dbReference type="InterPro" id="IPR036291">
    <property type="entry name" value="NAD(P)-bd_dom_sf"/>
</dbReference>
<dbReference type="InterPro" id="IPR010099">
    <property type="entry name" value="SDR39U1"/>
</dbReference>
<evidence type="ECO:0000259" key="3">
    <source>
        <dbReference type="Pfam" id="PF08338"/>
    </source>
</evidence>
<dbReference type="RefSeq" id="WP_185254936.1">
    <property type="nucleotide sequence ID" value="NZ_JACKXE010000002.1"/>
</dbReference>